<sequence>MAQLSCKTKADKESALAALKGVERLQFHTYTDKDDRAHISVVQGLYYSSAEELGSALLELGFKPTKVVAFKGDALVPRYQVTLPKSTDIGAFRKIKYICHQSVRIYKYKSNNKYGTMCSRCQTFGHAERNCNRAARCVKCTGAHLTAECDRKEEAPVRCCNCGGEHTASYRQCPQRRIYLAAVKERQERFQTRQSAPPQPRLFKSNMANGRGWNSVMTGNAPSPSGLQPPTTRSTAGPPPLTGTQSGRQIFPGLRPTGPMPSGFKRVETDSAPFKTTEEPDSEEMSTHEIIKLIKIAGQLKPLLRRSMSYEEQIITVFEFLSIHG</sequence>
<gene>
    <name evidence="2" type="ORF">LSINAPIS_LOCUS5294</name>
</gene>
<protein>
    <recommendedName>
        <fullName evidence="4">Pre-C2HC domain-containing protein</fullName>
    </recommendedName>
</protein>
<evidence type="ECO:0000256" key="1">
    <source>
        <dbReference type="SAM" id="MobiDB-lite"/>
    </source>
</evidence>
<name>A0A5E4Q612_9NEOP</name>
<reference evidence="2 3" key="1">
    <citation type="submission" date="2017-07" db="EMBL/GenBank/DDBJ databases">
        <authorList>
            <person name="Talla V."/>
            <person name="Backstrom N."/>
        </authorList>
    </citation>
    <scope>NUCLEOTIDE SEQUENCE [LARGE SCALE GENOMIC DNA]</scope>
</reference>
<organism evidence="2 3">
    <name type="scientific">Leptidea sinapis</name>
    <dbReference type="NCBI Taxonomy" id="189913"/>
    <lineage>
        <taxon>Eukaryota</taxon>
        <taxon>Metazoa</taxon>
        <taxon>Ecdysozoa</taxon>
        <taxon>Arthropoda</taxon>
        <taxon>Hexapoda</taxon>
        <taxon>Insecta</taxon>
        <taxon>Pterygota</taxon>
        <taxon>Neoptera</taxon>
        <taxon>Endopterygota</taxon>
        <taxon>Lepidoptera</taxon>
        <taxon>Glossata</taxon>
        <taxon>Ditrysia</taxon>
        <taxon>Papilionoidea</taxon>
        <taxon>Pieridae</taxon>
        <taxon>Dismorphiinae</taxon>
        <taxon>Leptidea</taxon>
    </lineage>
</organism>
<keyword evidence="3" id="KW-1185">Reference proteome</keyword>
<dbReference type="EMBL" id="FZQP02001482">
    <property type="protein sequence ID" value="VVC93006.1"/>
    <property type="molecule type" value="Genomic_DNA"/>
</dbReference>
<accession>A0A5E4Q612</accession>
<dbReference type="Proteomes" id="UP000324832">
    <property type="component" value="Unassembled WGS sequence"/>
</dbReference>
<feature type="region of interest" description="Disordered" evidence="1">
    <location>
        <begin position="189"/>
        <end position="286"/>
    </location>
</feature>
<dbReference type="AlphaFoldDB" id="A0A5E4Q612"/>
<proteinExistence type="predicted"/>
<evidence type="ECO:0000313" key="3">
    <source>
        <dbReference type="Proteomes" id="UP000324832"/>
    </source>
</evidence>
<dbReference type="PANTHER" id="PTHR33273:SF2">
    <property type="entry name" value="ENDONUCLEASE_EXONUCLEASE_PHOSPHATASE DOMAIN-CONTAINING PROTEIN"/>
    <property type="match status" value="1"/>
</dbReference>
<evidence type="ECO:0008006" key="4">
    <source>
        <dbReference type="Google" id="ProtNLM"/>
    </source>
</evidence>
<dbReference type="PANTHER" id="PTHR33273">
    <property type="entry name" value="DOMAIN-CONTAINING PROTEIN, PUTATIVE-RELATED"/>
    <property type="match status" value="1"/>
</dbReference>
<evidence type="ECO:0000313" key="2">
    <source>
        <dbReference type="EMBL" id="VVC93006.1"/>
    </source>
</evidence>
<feature type="compositionally biased region" description="Polar residues" evidence="1">
    <location>
        <begin position="215"/>
        <end position="235"/>
    </location>
</feature>